<name>A0A6G0QA72_9STRA</name>
<proteinExistence type="predicted"/>
<sequence length="61" mass="5789">MGAAFAALGSFRASGGGAASGVQGSQSGAAIAALGGPWAACDAPTDPHTHTDRLDGDSSRC</sequence>
<evidence type="ECO:0000313" key="2">
    <source>
        <dbReference type="EMBL" id="KAE9276805.1"/>
    </source>
</evidence>
<protein>
    <submittedName>
        <fullName evidence="2">Uncharacterized protein</fullName>
    </submittedName>
</protein>
<comment type="caution">
    <text evidence="2">The sequence shown here is derived from an EMBL/GenBank/DDBJ whole genome shotgun (WGS) entry which is preliminary data.</text>
</comment>
<dbReference type="EMBL" id="QXFY01004542">
    <property type="protein sequence ID" value="KAE9276805.1"/>
    <property type="molecule type" value="Genomic_DNA"/>
</dbReference>
<accession>A0A6G0QA72</accession>
<evidence type="ECO:0000256" key="1">
    <source>
        <dbReference type="SAM" id="MobiDB-lite"/>
    </source>
</evidence>
<feature type="compositionally biased region" description="Basic and acidic residues" evidence="1">
    <location>
        <begin position="45"/>
        <end position="61"/>
    </location>
</feature>
<dbReference type="AlphaFoldDB" id="A0A6G0QA72"/>
<gene>
    <name evidence="2" type="ORF">PF008_g29003</name>
</gene>
<feature type="region of interest" description="Disordered" evidence="1">
    <location>
        <begin position="42"/>
        <end position="61"/>
    </location>
</feature>
<reference evidence="2 3" key="1">
    <citation type="submission" date="2018-09" db="EMBL/GenBank/DDBJ databases">
        <title>Genomic investigation of the strawberry pathogen Phytophthora fragariae indicates pathogenicity is determined by transcriptional variation in three key races.</title>
        <authorList>
            <person name="Adams T.M."/>
            <person name="Armitage A.D."/>
            <person name="Sobczyk M.K."/>
            <person name="Bates H.J."/>
            <person name="Dunwell J.M."/>
            <person name="Nellist C.F."/>
            <person name="Harrison R.J."/>
        </authorList>
    </citation>
    <scope>NUCLEOTIDE SEQUENCE [LARGE SCALE GENOMIC DNA]</scope>
    <source>
        <strain evidence="2 3">NOV-77</strain>
    </source>
</reference>
<organism evidence="2 3">
    <name type="scientific">Phytophthora fragariae</name>
    <dbReference type="NCBI Taxonomy" id="53985"/>
    <lineage>
        <taxon>Eukaryota</taxon>
        <taxon>Sar</taxon>
        <taxon>Stramenopiles</taxon>
        <taxon>Oomycota</taxon>
        <taxon>Peronosporomycetes</taxon>
        <taxon>Peronosporales</taxon>
        <taxon>Peronosporaceae</taxon>
        <taxon>Phytophthora</taxon>
    </lineage>
</organism>
<dbReference type="Proteomes" id="UP000486351">
    <property type="component" value="Unassembled WGS sequence"/>
</dbReference>
<evidence type="ECO:0000313" key="3">
    <source>
        <dbReference type="Proteomes" id="UP000486351"/>
    </source>
</evidence>